<gene>
    <name evidence="5" type="ORF">FOQG_19263</name>
</gene>
<dbReference type="Proteomes" id="UP000030663">
    <property type="component" value="Unassembled WGS sequence"/>
</dbReference>
<keyword evidence="3" id="KW-0539">Nucleus</keyword>
<dbReference type="GO" id="GO:0003677">
    <property type="term" value="F:DNA binding"/>
    <property type="evidence" value="ECO:0007669"/>
    <property type="project" value="InterPro"/>
</dbReference>
<dbReference type="InterPro" id="IPR007219">
    <property type="entry name" value="XnlR_reg_dom"/>
</dbReference>
<evidence type="ECO:0000259" key="4">
    <source>
        <dbReference type="SMART" id="SM00906"/>
    </source>
</evidence>
<keyword evidence="2" id="KW-0479">Metal-binding</keyword>
<dbReference type="PANTHER" id="PTHR31001">
    <property type="entry name" value="UNCHARACTERIZED TRANSCRIPTIONAL REGULATORY PROTEIN"/>
    <property type="match status" value="1"/>
</dbReference>
<dbReference type="InterPro" id="IPR050613">
    <property type="entry name" value="Sec_Metabolite_Reg"/>
</dbReference>
<protein>
    <recommendedName>
        <fullName evidence="4">Xylanolytic transcriptional activator regulatory domain-containing protein</fullName>
    </recommendedName>
</protein>
<dbReference type="OrthoDB" id="435881at2759"/>
<evidence type="ECO:0000313" key="5">
    <source>
        <dbReference type="EMBL" id="EXK75975.1"/>
    </source>
</evidence>
<dbReference type="GO" id="GO:0006351">
    <property type="term" value="P:DNA-templated transcription"/>
    <property type="evidence" value="ECO:0007669"/>
    <property type="project" value="InterPro"/>
</dbReference>
<dbReference type="SMART" id="SM00906">
    <property type="entry name" value="Fungal_trans"/>
    <property type="match status" value="1"/>
</dbReference>
<accession>X0B1H9</accession>
<sequence>MPIQSMAQGFRLLAETSQPVHPVSLLATAHSARRTLKNLRPLPSQMLFIWQTYVENVDSFIKVLHVPTVSKLVHECHGNVDLLPSFMDPLMFSISFAAIKSLTSEEVQIHFQLDKKDLVSRFRIGAEESLSQADFINTKELSVVYAFLIYVFLIRLEESQRYVWSLAGLILRVAVALGLHRDDSYFPTITPFEAEMRRRVWCLICIFDFATGDCQKPELSIPDAIFDTRLSLNIGDDNIGPNISVLPEAKSGYTDMTMCLLRCKICRVGKHIKNVTSSMYPCRHEPDWDTLQKLVQLSEFKEQAFAEFLMHKRPDKPIYLFTRIMAVFSVKRYELILDHIRQPSLRPEKSSLATDNAFLLALGALEDIYTLQHGLSTRRWAWQFYGFIQWQPLAVVLGRLSVVEFDTIAEHAWDVSMRTLSILPEAVREKPLWQPLCKLI</sequence>
<keyword evidence="6" id="KW-1185">Reference proteome</keyword>
<comment type="subcellular location">
    <subcellularLocation>
        <location evidence="1">Nucleus</location>
    </subcellularLocation>
</comment>
<evidence type="ECO:0000313" key="6">
    <source>
        <dbReference type="Proteomes" id="UP000030663"/>
    </source>
</evidence>
<dbReference type="HOGENOM" id="CLU_004083_5_3_1"/>
<proteinExistence type="predicted"/>
<dbReference type="GO" id="GO:0005634">
    <property type="term" value="C:nucleus"/>
    <property type="evidence" value="ECO:0007669"/>
    <property type="project" value="UniProtKB-SubCell"/>
</dbReference>
<dbReference type="CDD" id="cd12148">
    <property type="entry name" value="fungal_TF_MHR"/>
    <property type="match status" value="1"/>
</dbReference>
<name>X0B1H9_FUSOX</name>
<dbReference type="Pfam" id="PF04082">
    <property type="entry name" value="Fungal_trans"/>
    <property type="match status" value="1"/>
</dbReference>
<evidence type="ECO:0000256" key="2">
    <source>
        <dbReference type="ARBA" id="ARBA00022723"/>
    </source>
</evidence>
<evidence type="ECO:0000256" key="1">
    <source>
        <dbReference type="ARBA" id="ARBA00004123"/>
    </source>
</evidence>
<evidence type="ECO:0000256" key="3">
    <source>
        <dbReference type="ARBA" id="ARBA00023242"/>
    </source>
</evidence>
<dbReference type="PANTHER" id="PTHR31001:SF50">
    <property type="entry name" value="ZN(II)2CYS6 TRANSCRIPTION FACTOR (EUROFUNG)"/>
    <property type="match status" value="1"/>
</dbReference>
<dbReference type="GO" id="GO:0008270">
    <property type="term" value="F:zinc ion binding"/>
    <property type="evidence" value="ECO:0007669"/>
    <property type="project" value="InterPro"/>
</dbReference>
<organism evidence="5 6">
    <name type="scientific">Fusarium oxysporum f. sp. raphani 54005</name>
    <dbReference type="NCBI Taxonomy" id="1089458"/>
    <lineage>
        <taxon>Eukaryota</taxon>
        <taxon>Fungi</taxon>
        <taxon>Dikarya</taxon>
        <taxon>Ascomycota</taxon>
        <taxon>Pezizomycotina</taxon>
        <taxon>Sordariomycetes</taxon>
        <taxon>Hypocreomycetidae</taxon>
        <taxon>Hypocreales</taxon>
        <taxon>Nectriaceae</taxon>
        <taxon>Fusarium</taxon>
        <taxon>Fusarium oxysporum species complex</taxon>
    </lineage>
</organism>
<dbReference type="AlphaFoldDB" id="X0B1H9"/>
<dbReference type="EMBL" id="KI979674">
    <property type="protein sequence ID" value="EXK75975.1"/>
    <property type="molecule type" value="Genomic_DNA"/>
</dbReference>
<feature type="domain" description="Xylanolytic transcriptional activator regulatory" evidence="4">
    <location>
        <begin position="163"/>
        <end position="237"/>
    </location>
</feature>
<reference evidence="5 6" key="1">
    <citation type="submission" date="2011-11" db="EMBL/GenBank/DDBJ databases">
        <title>The Genome Sequence of Fusarium oxysporum PHW815.</title>
        <authorList>
            <consortium name="The Broad Institute Genome Sequencing Platform"/>
            <person name="Ma L.-J."/>
            <person name="Gale L.R."/>
            <person name="Schwartz D.C."/>
            <person name="Zhou S."/>
            <person name="Corby-Kistler H."/>
            <person name="Young S.K."/>
            <person name="Zeng Q."/>
            <person name="Gargeya S."/>
            <person name="Fitzgerald M."/>
            <person name="Haas B."/>
            <person name="Abouelleil A."/>
            <person name="Alvarado L."/>
            <person name="Arachchi H.M."/>
            <person name="Berlin A."/>
            <person name="Brown A."/>
            <person name="Chapman S.B."/>
            <person name="Chen Z."/>
            <person name="Dunbar C."/>
            <person name="Freedman E."/>
            <person name="Gearin G."/>
            <person name="Goldberg J."/>
            <person name="Griggs A."/>
            <person name="Gujja S."/>
            <person name="Heiman D."/>
            <person name="Howarth C."/>
            <person name="Larson L."/>
            <person name="Lui A."/>
            <person name="MacDonald P.J.P."/>
            <person name="Montmayeur A."/>
            <person name="Murphy C."/>
            <person name="Neiman D."/>
            <person name="Pearson M."/>
            <person name="Priest M."/>
            <person name="Roberts A."/>
            <person name="Saif S."/>
            <person name="Shea T."/>
            <person name="Shenoy N."/>
            <person name="Sisk P."/>
            <person name="Stolte C."/>
            <person name="Sykes S."/>
            <person name="Wortman J."/>
            <person name="Nusbaum C."/>
            <person name="Birren B."/>
        </authorList>
    </citation>
    <scope>NUCLEOTIDE SEQUENCE [LARGE SCALE GENOMIC DNA]</scope>
    <source>
        <strain evidence="5 6">54005</strain>
    </source>
</reference>